<reference evidence="1" key="2">
    <citation type="journal article" date="2017" name="Dev. Cell">
        <title>Antagonistic Self-Organizing Patterning Systems Control Maintenance and Regeneration of the Anteroposterior Axis in Planarians.</title>
        <authorList>
            <person name="Stuckemann T."/>
            <person name="Cleland J.P."/>
            <person name="Werner S."/>
            <person name="Thi-Kim Vu H."/>
            <person name="Bayersdorf R."/>
            <person name="Liu S.Y."/>
            <person name="Friedrich B."/>
            <person name="Julicher F."/>
            <person name="Rink J.C."/>
        </authorList>
    </citation>
    <scope>NUCLEOTIDE SEQUENCE</scope>
</reference>
<sequence length="22" mass="2607">MNITMQKSFFKPNGVSQFWTTN</sequence>
<reference evidence="1" key="1">
    <citation type="submission" date="2016-12" db="EMBL/GenBank/DDBJ databases">
        <authorList>
            <person name="Song W.-J."/>
            <person name="Kurnit D.M."/>
        </authorList>
    </citation>
    <scope>NUCLEOTIDE SEQUENCE</scope>
</reference>
<proteinExistence type="evidence at transcript level"/>
<name>A0A1S6KMH8_SCHMD</name>
<dbReference type="EMBL" id="KY348665">
    <property type="protein sequence ID" value="AQT19770.1"/>
    <property type="molecule type" value="mRNA"/>
</dbReference>
<accession>A0A1S6KMH8</accession>
<organism evidence="1">
    <name type="scientific">Schmidtea mediterranea</name>
    <name type="common">Freshwater planarian flatworm</name>
    <dbReference type="NCBI Taxonomy" id="79327"/>
    <lineage>
        <taxon>Eukaryota</taxon>
        <taxon>Metazoa</taxon>
        <taxon>Spiralia</taxon>
        <taxon>Lophotrochozoa</taxon>
        <taxon>Platyhelminthes</taxon>
        <taxon>Rhabditophora</taxon>
        <taxon>Seriata</taxon>
        <taxon>Tricladida</taxon>
        <taxon>Continenticola</taxon>
        <taxon>Geoplanoidea</taxon>
        <taxon>Dugesiidae</taxon>
        <taxon>Schmidtea</taxon>
    </lineage>
</organism>
<protein>
    <submittedName>
        <fullName evidence="1">Uncharacterized protein</fullName>
    </submittedName>
</protein>
<evidence type="ECO:0000313" key="1">
    <source>
        <dbReference type="EMBL" id="AQT19770.1"/>
    </source>
</evidence>
<dbReference type="AlphaFoldDB" id="A0A1S6KMH8"/>